<organism evidence="6 7">
    <name type="scientific">Ruania alba</name>
    <dbReference type="NCBI Taxonomy" id="648782"/>
    <lineage>
        <taxon>Bacteria</taxon>
        <taxon>Bacillati</taxon>
        <taxon>Actinomycetota</taxon>
        <taxon>Actinomycetes</taxon>
        <taxon>Micrococcales</taxon>
        <taxon>Ruaniaceae</taxon>
        <taxon>Ruania</taxon>
    </lineage>
</organism>
<dbReference type="Gene3D" id="1.10.260.40">
    <property type="entry name" value="lambda repressor-like DNA-binding domains"/>
    <property type="match status" value="1"/>
</dbReference>
<dbReference type="STRING" id="648782.SAMN04488554_0373"/>
<evidence type="ECO:0000259" key="5">
    <source>
        <dbReference type="PROSITE" id="PS50932"/>
    </source>
</evidence>
<dbReference type="AlphaFoldDB" id="A0A1H5CHA3"/>
<dbReference type="Pfam" id="PF13377">
    <property type="entry name" value="Peripla_BP_3"/>
    <property type="match status" value="1"/>
</dbReference>
<evidence type="ECO:0000256" key="2">
    <source>
        <dbReference type="ARBA" id="ARBA00023015"/>
    </source>
</evidence>
<dbReference type="GO" id="GO:0000976">
    <property type="term" value="F:transcription cis-regulatory region binding"/>
    <property type="evidence" value="ECO:0007669"/>
    <property type="project" value="TreeGrafter"/>
</dbReference>
<dbReference type="Pfam" id="PF00356">
    <property type="entry name" value="LacI"/>
    <property type="match status" value="1"/>
</dbReference>
<evidence type="ECO:0000313" key="7">
    <source>
        <dbReference type="Proteomes" id="UP000199220"/>
    </source>
</evidence>
<keyword evidence="7" id="KW-1185">Reference proteome</keyword>
<dbReference type="GO" id="GO:0003700">
    <property type="term" value="F:DNA-binding transcription factor activity"/>
    <property type="evidence" value="ECO:0007669"/>
    <property type="project" value="TreeGrafter"/>
</dbReference>
<keyword evidence="4" id="KW-0804">Transcription</keyword>
<protein>
    <submittedName>
        <fullName evidence="6">Transcriptional regulator, LacI family</fullName>
    </submittedName>
</protein>
<dbReference type="Gene3D" id="3.40.50.2300">
    <property type="match status" value="2"/>
</dbReference>
<dbReference type="PROSITE" id="PS00356">
    <property type="entry name" value="HTH_LACI_1"/>
    <property type="match status" value="1"/>
</dbReference>
<reference evidence="7" key="1">
    <citation type="submission" date="2016-10" db="EMBL/GenBank/DDBJ databases">
        <authorList>
            <person name="Varghese N."/>
            <person name="Submissions S."/>
        </authorList>
    </citation>
    <scope>NUCLEOTIDE SEQUENCE [LARGE SCALE GENOMIC DNA]</scope>
    <source>
        <strain evidence="7">DSM 21368</strain>
    </source>
</reference>
<evidence type="ECO:0000313" key="6">
    <source>
        <dbReference type="EMBL" id="SED66153.1"/>
    </source>
</evidence>
<feature type="domain" description="HTH lacI-type" evidence="5">
    <location>
        <begin position="4"/>
        <end position="60"/>
    </location>
</feature>
<keyword evidence="3" id="KW-0238">DNA-binding</keyword>
<dbReference type="SMART" id="SM00354">
    <property type="entry name" value="HTH_LACI"/>
    <property type="match status" value="1"/>
</dbReference>
<evidence type="ECO:0000256" key="1">
    <source>
        <dbReference type="ARBA" id="ARBA00022491"/>
    </source>
</evidence>
<keyword evidence="1" id="KW-0678">Repressor</keyword>
<keyword evidence="2" id="KW-0805">Transcription regulation</keyword>
<accession>A0A1H5CHA3</accession>
<dbReference type="SUPFAM" id="SSF53822">
    <property type="entry name" value="Periplasmic binding protein-like I"/>
    <property type="match status" value="1"/>
</dbReference>
<dbReference type="SUPFAM" id="SSF47413">
    <property type="entry name" value="lambda repressor-like DNA-binding domains"/>
    <property type="match status" value="1"/>
</dbReference>
<evidence type="ECO:0000256" key="3">
    <source>
        <dbReference type="ARBA" id="ARBA00023125"/>
    </source>
</evidence>
<sequence length="343" mass="36181">MARVTISDVARRAGVTKSTVSKYLNSSAGYYVAAETRELIEAAIRELDFEPSVIARGLTQHRTMTIGLVAADIRNPFYPDLVAGVQEAVEPAGYTVVLGSTGSDPERERAIVRSMIRRQVDGVIMCSARLQVAEIESLMSSRTRLVLASRNLPTLVTDTVVVDNHAGAGMAVDHLAELGHTRIAHIAGPQDVVPFQDRLIGHRDALAQHGLAAEELIVVAAGSSTEAGAEAMATLLDGAAQPTAVFVGNDNMALGAMDLVRSRGLSVPDDISIVGFDDIALASSSFISLTTVDSMAGVIGRDAARLLLDRLAAREDAAQDDLREVVHQPVLRVRGTTGAPSAG</sequence>
<name>A0A1H5CHA3_9MICO</name>
<dbReference type="CDD" id="cd01392">
    <property type="entry name" value="HTH_LacI"/>
    <property type="match status" value="1"/>
</dbReference>
<dbReference type="InterPro" id="IPR028082">
    <property type="entry name" value="Peripla_BP_I"/>
</dbReference>
<dbReference type="PROSITE" id="PS50932">
    <property type="entry name" value="HTH_LACI_2"/>
    <property type="match status" value="1"/>
</dbReference>
<dbReference type="PANTHER" id="PTHR30146">
    <property type="entry name" value="LACI-RELATED TRANSCRIPTIONAL REPRESSOR"/>
    <property type="match status" value="1"/>
</dbReference>
<proteinExistence type="predicted"/>
<dbReference type="EMBL" id="FNTX01000001">
    <property type="protein sequence ID" value="SED66153.1"/>
    <property type="molecule type" value="Genomic_DNA"/>
</dbReference>
<dbReference type="InterPro" id="IPR046335">
    <property type="entry name" value="LacI/GalR-like_sensor"/>
</dbReference>
<dbReference type="InterPro" id="IPR000843">
    <property type="entry name" value="HTH_LacI"/>
</dbReference>
<dbReference type="PANTHER" id="PTHR30146:SF148">
    <property type="entry name" value="HTH-TYPE TRANSCRIPTIONAL REPRESSOR PURR-RELATED"/>
    <property type="match status" value="1"/>
</dbReference>
<dbReference type="CDD" id="cd06267">
    <property type="entry name" value="PBP1_LacI_sugar_binding-like"/>
    <property type="match status" value="1"/>
</dbReference>
<evidence type="ECO:0000256" key="4">
    <source>
        <dbReference type="ARBA" id="ARBA00023163"/>
    </source>
</evidence>
<gene>
    <name evidence="6" type="ORF">SAMN04488554_0373</name>
</gene>
<dbReference type="Proteomes" id="UP000199220">
    <property type="component" value="Unassembled WGS sequence"/>
</dbReference>
<dbReference type="InterPro" id="IPR010982">
    <property type="entry name" value="Lambda_DNA-bd_dom_sf"/>
</dbReference>